<accession>R1AT85</accession>
<comment type="function">
    <text evidence="8">Catalyzes the release of premature peptidyl moieties from peptidyl-tRNA molecules trapped in stalled 50S ribosomal subunits, and thus maintains levels of free tRNAs and 50S ribosomes.</text>
</comment>
<dbReference type="Pfam" id="PF01195">
    <property type="entry name" value="Pept_tRNA_hydro"/>
    <property type="match status" value="1"/>
</dbReference>
<feature type="binding site" evidence="8">
    <location>
        <position position="66"/>
    </location>
    <ligand>
        <name>tRNA</name>
        <dbReference type="ChEBI" id="CHEBI:17843"/>
    </ligand>
</feature>
<dbReference type="PATRIC" id="fig|1304284.3.peg.1611"/>
<evidence type="ECO:0000256" key="5">
    <source>
        <dbReference type="ARBA" id="ARBA00038063"/>
    </source>
</evidence>
<evidence type="ECO:0000256" key="8">
    <source>
        <dbReference type="HAMAP-Rule" id="MF_00083"/>
    </source>
</evidence>
<comment type="similarity">
    <text evidence="5 8 10">Belongs to the PTH family.</text>
</comment>
<dbReference type="GO" id="GO:0006515">
    <property type="term" value="P:protein quality control for misfolded or incompletely synthesized proteins"/>
    <property type="evidence" value="ECO:0007669"/>
    <property type="project" value="UniProtKB-UniRule"/>
</dbReference>
<evidence type="ECO:0000256" key="10">
    <source>
        <dbReference type="RuleBase" id="RU004320"/>
    </source>
</evidence>
<feature type="binding site" evidence="8">
    <location>
        <position position="112"/>
    </location>
    <ligand>
        <name>tRNA</name>
        <dbReference type="ChEBI" id="CHEBI:17843"/>
    </ligand>
</feature>
<dbReference type="NCBIfam" id="TIGR00447">
    <property type="entry name" value="pth"/>
    <property type="match status" value="1"/>
</dbReference>
<evidence type="ECO:0000256" key="3">
    <source>
        <dbReference type="ARBA" id="ARBA00022801"/>
    </source>
</evidence>
<protein>
    <recommendedName>
        <fullName evidence="7 8">Peptidyl-tRNA hydrolase</fullName>
        <shortName evidence="8">Pth</shortName>
        <ecNumber evidence="1 8">3.1.1.29</ecNumber>
    </recommendedName>
</protein>
<dbReference type="PANTHER" id="PTHR17224:SF1">
    <property type="entry name" value="PEPTIDYL-TRNA HYDROLASE"/>
    <property type="match status" value="1"/>
</dbReference>
<evidence type="ECO:0000256" key="7">
    <source>
        <dbReference type="ARBA" id="ARBA00050038"/>
    </source>
</evidence>
<evidence type="ECO:0000256" key="1">
    <source>
        <dbReference type="ARBA" id="ARBA00013260"/>
    </source>
</evidence>
<dbReference type="Gene3D" id="3.40.50.1470">
    <property type="entry name" value="Peptidyl-tRNA hydrolase"/>
    <property type="match status" value="1"/>
</dbReference>
<feature type="binding site" evidence="8">
    <location>
        <position position="64"/>
    </location>
    <ligand>
        <name>tRNA</name>
        <dbReference type="ChEBI" id="CHEBI:17843"/>
    </ligand>
</feature>
<proteinExistence type="inferred from homology"/>
<keyword evidence="2 8" id="KW-0820">tRNA-binding</keyword>
<dbReference type="PROSITE" id="PS01196">
    <property type="entry name" value="PEPT_TRNA_HYDROL_2"/>
    <property type="match status" value="1"/>
</dbReference>
<evidence type="ECO:0000256" key="6">
    <source>
        <dbReference type="ARBA" id="ARBA00048707"/>
    </source>
</evidence>
<dbReference type="STRING" id="1304284.L21TH_1642"/>
<feature type="site" description="Stabilizes the basic form of H active site to accept a proton" evidence="8">
    <location>
        <position position="91"/>
    </location>
</feature>
<gene>
    <name evidence="8" type="primary">pth</name>
    <name evidence="11" type="ORF">L21TH_1642</name>
</gene>
<organism evidence="11 12">
    <name type="scientific">Caldisalinibacter kiritimatiensis</name>
    <dbReference type="NCBI Taxonomy" id="1304284"/>
    <lineage>
        <taxon>Bacteria</taxon>
        <taxon>Bacillati</taxon>
        <taxon>Bacillota</taxon>
        <taxon>Tissierellia</taxon>
        <taxon>Tissierellales</taxon>
        <taxon>Thermohalobacteraceae</taxon>
        <taxon>Caldisalinibacter</taxon>
    </lineage>
</organism>
<comment type="subunit">
    <text evidence="8">Monomer.</text>
</comment>
<dbReference type="InterPro" id="IPR036416">
    <property type="entry name" value="Pept_tRNA_hydro_sf"/>
</dbReference>
<dbReference type="GO" id="GO:0000049">
    <property type="term" value="F:tRNA binding"/>
    <property type="evidence" value="ECO:0007669"/>
    <property type="project" value="UniProtKB-UniRule"/>
</dbReference>
<dbReference type="GO" id="GO:0072344">
    <property type="term" value="P:rescue of stalled ribosome"/>
    <property type="evidence" value="ECO:0007669"/>
    <property type="project" value="UniProtKB-UniRule"/>
</dbReference>
<dbReference type="eggNOG" id="COG0193">
    <property type="taxonomic scope" value="Bacteria"/>
</dbReference>
<dbReference type="GO" id="GO:0004045">
    <property type="term" value="F:peptidyl-tRNA hydrolase activity"/>
    <property type="evidence" value="ECO:0007669"/>
    <property type="project" value="UniProtKB-UniRule"/>
</dbReference>
<keyword evidence="4 8" id="KW-0694">RNA-binding</keyword>
<dbReference type="Proteomes" id="UP000013378">
    <property type="component" value="Unassembled WGS sequence"/>
</dbReference>
<sequence length="186" mass="20836">MFAIVGLGNPGKQYSGTRHNVGFDTIDYLAERNNVNLTKMKYNAVYGETHIGGQKAILVKPLTYMNRSGESILQIYNYYKMPASNIIVIYDDIDIDLGVLRIRPKGSAGSHNGMKSVIYHLQDDKFPRIRIGIGRNEGNQDLADYVLGRFNKEEREIIDDTIERAAKAVEMIITDGANKAMNAYNG</sequence>
<dbReference type="InterPro" id="IPR018171">
    <property type="entry name" value="Pept_tRNA_hydro_CS"/>
</dbReference>
<dbReference type="AlphaFoldDB" id="R1AT85"/>
<feature type="active site" description="Proton acceptor" evidence="8">
    <location>
        <position position="19"/>
    </location>
</feature>
<dbReference type="PROSITE" id="PS01195">
    <property type="entry name" value="PEPT_TRNA_HYDROL_1"/>
    <property type="match status" value="1"/>
</dbReference>
<comment type="catalytic activity">
    <reaction evidence="6 8 9">
        <text>an N-acyl-L-alpha-aminoacyl-tRNA + H2O = an N-acyl-L-amino acid + a tRNA + H(+)</text>
        <dbReference type="Rhea" id="RHEA:54448"/>
        <dbReference type="Rhea" id="RHEA-COMP:10123"/>
        <dbReference type="Rhea" id="RHEA-COMP:13883"/>
        <dbReference type="ChEBI" id="CHEBI:15377"/>
        <dbReference type="ChEBI" id="CHEBI:15378"/>
        <dbReference type="ChEBI" id="CHEBI:59874"/>
        <dbReference type="ChEBI" id="CHEBI:78442"/>
        <dbReference type="ChEBI" id="CHEBI:138191"/>
        <dbReference type="EC" id="3.1.1.29"/>
    </reaction>
</comment>
<evidence type="ECO:0000313" key="11">
    <source>
        <dbReference type="EMBL" id="EOD00343.1"/>
    </source>
</evidence>
<dbReference type="SUPFAM" id="SSF53178">
    <property type="entry name" value="Peptidyl-tRNA hydrolase-like"/>
    <property type="match status" value="1"/>
</dbReference>
<dbReference type="GO" id="GO:0005737">
    <property type="term" value="C:cytoplasm"/>
    <property type="evidence" value="ECO:0007669"/>
    <property type="project" value="UniProtKB-SubCell"/>
</dbReference>
<dbReference type="HAMAP" id="MF_00083">
    <property type="entry name" value="Pept_tRNA_hydro_bact"/>
    <property type="match status" value="1"/>
</dbReference>
<dbReference type="FunFam" id="3.40.50.1470:FF:000001">
    <property type="entry name" value="Peptidyl-tRNA hydrolase"/>
    <property type="match status" value="1"/>
</dbReference>
<comment type="subcellular location">
    <subcellularLocation>
        <location evidence="8">Cytoplasm</location>
    </subcellularLocation>
</comment>
<dbReference type="EMBL" id="ARZA01000186">
    <property type="protein sequence ID" value="EOD00343.1"/>
    <property type="molecule type" value="Genomic_DNA"/>
</dbReference>
<dbReference type="InterPro" id="IPR001328">
    <property type="entry name" value="Pept_tRNA_hydro"/>
</dbReference>
<evidence type="ECO:0000313" key="12">
    <source>
        <dbReference type="Proteomes" id="UP000013378"/>
    </source>
</evidence>
<dbReference type="CDD" id="cd00462">
    <property type="entry name" value="PTH"/>
    <property type="match status" value="1"/>
</dbReference>
<keyword evidence="12" id="KW-1185">Reference proteome</keyword>
<dbReference type="PANTHER" id="PTHR17224">
    <property type="entry name" value="PEPTIDYL-TRNA HYDROLASE"/>
    <property type="match status" value="1"/>
</dbReference>
<feature type="binding site" evidence="8">
    <location>
        <position position="14"/>
    </location>
    <ligand>
        <name>tRNA</name>
        <dbReference type="ChEBI" id="CHEBI:17843"/>
    </ligand>
</feature>
<comment type="caution">
    <text evidence="11">The sequence shown here is derived from an EMBL/GenBank/DDBJ whole genome shotgun (WGS) entry which is preliminary data.</text>
</comment>
<dbReference type="EC" id="3.1.1.29" evidence="1 8"/>
<reference evidence="11 12" key="1">
    <citation type="journal article" date="2015" name="Geomicrobiol. J.">
        <title>Caldisalinibacter kiritimatiensis gen. nov., sp. nov., a moderately thermohalophilic thiosulfate-reducing bacterium from a hypersaline microbial mat.</title>
        <authorList>
            <person name="Ben Hania W."/>
            <person name="Joseph M."/>
            <person name="Fiebig A."/>
            <person name="Bunk B."/>
            <person name="Klenk H.-P."/>
            <person name="Fardeau M.-L."/>
            <person name="Spring S."/>
        </authorList>
    </citation>
    <scope>NUCLEOTIDE SEQUENCE [LARGE SCALE GENOMIC DNA]</scope>
    <source>
        <strain evidence="11 12">L21-TH-D2</strain>
    </source>
</reference>
<evidence type="ECO:0000256" key="9">
    <source>
        <dbReference type="RuleBase" id="RU000673"/>
    </source>
</evidence>
<feature type="site" description="Discriminates between blocked and unblocked aminoacyl-tRNA" evidence="8">
    <location>
        <position position="9"/>
    </location>
</feature>
<dbReference type="RefSeq" id="WP_006313885.1">
    <property type="nucleotide sequence ID" value="NZ_ARZA01000186.1"/>
</dbReference>
<comment type="function">
    <text evidence="8">Hydrolyzes ribosome-free peptidyl-tRNAs (with 1 or more amino acids incorporated), which drop off the ribosome during protein synthesis, or as a result of ribosome stalling.</text>
</comment>
<keyword evidence="8" id="KW-0963">Cytoplasm</keyword>
<evidence type="ECO:0000256" key="4">
    <source>
        <dbReference type="ARBA" id="ARBA00022884"/>
    </source>
</evidence>
<evidence type="ECO:0000256" key="2">
    <source>
        <dbReference type="ARBA" id="ARBA00022555"/>
    </source>
</evidence>
<name>R1AT85_9FIRM</name>
<keyword evidence="3 8" id="KW-0378">Hydrolase</keyword>